<keyword evidence="2" id="KW-0677">Repeat</keyword>
<dbReference type="SUPFAM" id="SSF52058">
    <property type="entry name" value="L domain-like"/>
    <property type="match status" value="1"/>
</dbReference>
<comment type="caution">
    <text evidence="3">The sequence shown here is derived from an EMBL/GenBank/DDBJ whole genome shotgun (WGS) entry which is preliminary data.</text>
</comment>
<gene>
    <name evidence="3" type="ORF">ABEB36_005674</name>
</gene>
<dbReference type="Pfam" id="PF00560">
    <property type="entry name" value="LRR_1"/>
    <property type="match status" value="2"/>
</dbReference>
<dbReference type="InterPro" id="IPR032675">
    <property type="entry name" value="LRR_dom_sf"/>
</dbReference>
<protein>
    <submittedName>
        <fullName evidence="3">Uncharacterized protein</fullName>
    </submittedName>
</protein>
<dbReference type="PANTHER" id="PTHR48051">
    <property type="match status" value="1"/>
</dbReference>
<dbReference type="InterPro" id="IPR050216">
    <property type="entry name" value="LRR_domain-containing"/>
</dbReference>
<dbReference type="Proteomes" id="UP001566132">
    <property type="component" value="Unassembled WGS sequence"/>
</dbReference>
<name>A0ABD1EZ25_HYPHA</name>
<dbReference type="Gene3D" id="3.80.10.10">
    <property type="entry name" value="Ribonuclease Inhibitor"/>
    <property type="match status" value="2"/>
</dbReference>
<evidence type="ECO:0000313" key="3">
    <source>
        <dbReference type="EMBL" id="KAL1506282.1"/>
    </source>
</evidence>
<keyword evidence="4" id="KW-1185">Reference proteome</keyword>
<keyword evidence="1" id="KW-0433">Leucine-rich repeat</keyword>
<dbReference type="InterPro" id="IPR003591">
    <property type="entry name" value="Leu-rich_rpt_typical-subtyp"/>
</dbReference>
<dbReference type="PANTHER" id="PTHR48051:SF1">
    <property type="entry name" value="RAS SUPPRESSOR PROTEIN 1"/>
    <property type="match status" value="1"/>
</dbReference>
<evidence type="ECO:0000313" key="4">
    <source>
        <dbReference type="Proteomes" id="UP001566132"/>
    </source>
</evidence>
<organism evidence="3 4">
    <name type="scientific">Hypothenemus hampei</name>
    <name type="common">Coffee berry borer</name>
    <dbReference type="NCBI Taxonomy" id="57062"/>
    <lineage>
        <taxon>Eukaryota</taxon>
        <taxon>Metazoa</taxon>
        <taxon>Ecdysozoa</taxon>
        <taxon>Arthropoda</taxon>
        <taxon>Hexapoda</taxon>
        <taxon>Insecta</taxon>
        <taxon>Pterygota</taxon>
        <taxon>Neoptera</taxon>
        <taxon>Endopterygota</taxon>
        <taxon>Coleoptera</taxon>
        <taxon>Polyphaga</taxon>
        <taxon>Cucujiformia</taxon>
        <taxon>Curculionidae</taxon>
        <taxon>Scolytinae</taxon>
        <taxon>Hypothenemus</taxon>
    </lineage>
</organism>
<dbReference type="PROSITE" id="PS51450">
    <property type="entry name" value="LRR"/>
    <property type="match status" value="1"/>
</dbReference>
<dbReference type="AlphaFoldDB" id="A0ABD1EZ25"/>
<evidence type="ECO:0000256" key="1">
    <source>
        <dbReference type="ARBA" id="ARBA00022614"/>
    </source>
</evidence>
<evidence type="ECO:0000256" key="2">
    <source>
        <dbReference type="ARBA" id="ARBA00022737"/>
    </source>
</evidence>
<proteinExistence type="predicted"/>
<accession>A0ABD1EZ25</accession>
<dbReference type="SMART" id="SM00369">
    <property type="entry name" value="LRR_TYP"/>
    <property type="match status" value="5"/>
</dbReference>
<reference evidence="3 4" key="1">
    <citation type="submission" date="2024-05" db="EMBL/GenBank/DDBJ databases">
        <title>Genetic variation in Jamaican populations of the coffee berry borer (Hypothenemus hampei).</title>
        <authorList>
            <person name="Errbii M."/>
            <person name="Myrie A."/>
        </authorList>
    </citation>
    <scope>NUCLEOTIDE SEQUENCE [LARGE SCALE GENOMIC DNA]</scope>
    <source>
        <strain evidence="3">JA-Hopewell-2020-01-JO</strain>
        <tissue evidence="3">Whole body</tissue>
    </source>
</reference>
<dbReference type="EMBL" id="JBDJPC010000004">
    <property type="protein sequence ID" value="KAL1506282.1"/>
    <property type="molecule type" value="Genomic_DNA"/>
</dbReference>
<sequence length="484" mass="57196">MDFSDFDFRNVTLYEKDNNLEIKCCNSEEPPRKLELDHLFKCLQDRKWCEDIRRIRVLNLSNCHLRELPKAIELPHLCDFNLSGNELTTVPSCLYYAGLTNIKNLDLSKNQIGNFDLEPNCVVNLQVLKLQENEFENIPSWFLTFRCTNLGELDYSHNGAEHYNFLKHSQNFNNMSLKKIILVNSCLIDSDLLWLQKFKKLEYLDISNELKIKPKRKTHNRFNNWNTIFLNPQWDNMKILKLNDVSLSIFPENIFWIVTLVELHVSNNVLSWLSSDIKYLENLEVLNVSNNELIVLPNEICLLSKLRVLKAASNLLEEIVPLPQSLEHLDFYDNNINTLDISIVEKLKFVDIDYNYVCMEKLDFDYEQYKSKRDQLRSMCLQYIDRECFDKQAFLENIDSSDKSCESDYEYGVVSPESSSIENSIIPPYENWDDEYVSLHLRKNLDITLSDDEFNEEVYTTTKKIHAEWCNLYSDEEWYFVDAD</sequence>
<dbReference type="InterPro" id="IPR001611">
    <property type="entry name" value="Leu-rich_rpt"/>
</dbReference>